<comment type="function">
    <text evidence="19">Involved in resistance response to the pathogenic oomycetes Phytophthora infestans and Phytophthora capsici.</text>
</comment>
<keyword evidence="8 23" id="KW-0812">Transmembrane</keyword>
<dbReference type="SUPFAM" id="SSF56112">
    <property type="entry name" value="Protein kinase-like (PK-like)"/>
    <property type="match status" value="1"/>
</dbReference>
<dbReference type="InterPro" id="IPR017441">
    <property type="entry name" value="Protein_kinase_ATP_BS"/>
</dbReference>
<dbReference type="PANTHER" id="PTHR27007">
    <property type="match status" value="1"/>
</dbReference>
<evidence type="ECO:0000256" key="16">
    <source>
        <dbReference type="ARBA" id="ARBA00023136"/>
    </source>
</evidence>
<evidence type="ECO:0000256" key="5">
    <source>
        <dbReference type="ARBA" id="ARBA00022475"/>
    </source>
</evidence>
<dbReference type="Proteomes" id="UP000316621">
    <property type="component" value="Chromosome 6"/>
</dbReference>
<dbReference type="FunFam" id="3.30.200.20:FF:000168">
    <property type="entry name" value="L-type lectin-domain containing receptor kinase IX.1"/>
    <property type="match status" value="1"/>
</dbReference>
<dbReference type="CDD" id="cd14066">
    <property type="entry name" value="STKc_IRAK"/>
    <property type="match status" value="1"/>
</dbReference>
<feature type="binding site" evidence="22">
    <location>
        <position position="390"/>
    </location>
    <ligand>
        <name>ATP</name>
        <dbReference type="ChEBI" id="CHEBI:30616"/>
    </ligand>
</feature>
<evidence type="ECO:0000256" key="10">
    <source>
        <dbReference type="ARBA" id="ARBA00022734"/>
    </source>
</evidence>
<name>A0A4Y7JT57_PAPSO</name>
<protein>
    <recommendedName>
        <fullName evidence="4">non-specific serine/threonine protein kinase</fullName>
        <ecNumber evidence="4">2.7.11.1</ecNumber>
    </recommendedName>
</protein>
<keyword evidence="13" id="KW-0611">Plant defense</keyword>
<evidence type="ECO:0000256" key="19">
    <source>
        <dbReference type="ARBA" id="ARBA00058054"/>
    </source>
</evidence>
<dbReference type="GO" id="GO:0030246">
    <property type="term" value="F:carbohydrate binding"/>
    <property type="evidence" value="ECO:0007669"/>
    <property type="project" value="UniProtKB-KW"/>
</dbReference>
<evidence type="ECO:0000256" key="1">
    <source>
        <dbReference type="ARBA" id="ARBA00004251"/>
    </source>
</evidence>
<evidence type="ECO:0000256" key="20">
    <source>
        <dbReference type="ARBA" id="ARBA00058818"/>
    </source>
</evidence>
<sequence length="933" mass="103695">MAFSIAIDSGLRSSIFFFLIFKTLLILPITADSISFNFPNFTPPVSEINFQNDSHFGNDNGAIELTKNSADDNLSWSVGWATYSEPIQLWDATTGRLTDFETHFSFIIKSLDETFFGDGVTFFLAPFGRKVPPESSGGRLGLMSRGVVETNMTTNRFVAVEFDTWRNDLWDHPSPDHVGIDINSVVSVANVSWNSSLKDGRTANAWVSYNSTTHNLSVFLTYADNPVFDGDSILHYITDLTKVLAEKVMVGFSASTGVGYETHKLLSWEFNSNLENDEARIEITNKGKDRSVGLVVGLVVGFVILGVGLGFALLIWWKKRGGSSRNIHPETENSDMDNEFVKGTGPKRFSYNELVRATSNFDEEGKLGEGGFGGVYKGCLREKNLKIAVKRVSRGSKQGKKEYQSEVRIISQLRHRNLVQLIGWCHERDELLLVYEFMPNRSLDKHLFRGESILTWEIRYKVALGLASALLYQHEEWEQCVVHRDIKSSNVMLDSNFNAKLGDFGLARLVDHDLGSQTTVLAGTMGYLAPECIMTLKSSKESDVYSFGIVALEIACGRKPDEVALGLSLVEWVWGLYGRGKIMKASDERLAMDFNELEMEHLIIVGFWCAHPDSKSRPSATQVLNVLKFESPLPKLPREIPTPIYLPTGTIMPLLHTTNSISFSFPNFPIYDLRISLENDSTRGDNNVIELTPNLDKAVRGSVGRATYSEPIKLWNATTGRVIDFVTHFSFMVTRTNLSNYGDGISFFLAPSGSKVPPRSSGGYLALFDRMNAEKKLPTNQIVAVEFDTFQNPWDPSTDHVGINVNSIISDAYVALENNSIKSGRTANAWVSYNSSKKNLSVYLTSDDNPVFNGNSILYHIIDLSKVLPERITVGFSASTGWSAEIHRLISWQFDSSNLEIGEGKAELSKRKESRIGLVVGLVVGLGVLGCGI</sequence>
<evidence type="ECO:0000256" key="7">
    <source>
        <dbReference type="ARBA" id="ARBA00022679"/>
    </source>
</evidence>
<dbReference type="PROSITE" id="PS00108">
    <property type="entry name" value="PROTEIN_KINASE_ST"/>
    <property type="match status" value="1"/>
</dbReference>
<dbReference type="STRING" id="3469.A0A4Y7JT57"/>
<keyword evidence="9" id="KW-0732">Signal</keyword>
<evidence type="ECO:0000256" key="2">
    <source>
        <dbReference type="ARBA" id="ARBA00008536"/>
    </source>
</evidence>
<dbReference type="FunFam" id="1.10.510.10:FF:000240">
    <property type="entry name" value="Lectin-domain containing receptor kinase A4.3"/>
    <property type="match status" value="1"/>
</dbReference>
<feature type="transmembrane region" description="Helical" evidence="23">
    <location>
        <begin position="292"/>
        <end position="317"/>
    </location>
</feature>
<dbReference type="Gene3D" id="3.30.200.20">
    <property type="entry name" value="Phosphorylase Kinase, domain 1"/>
    <property type="match status" value="1"/>
</dbReference>
<evidence type="ECO:0000256" key="18">
    <source>
        <dbReference type="ARBA" id="ARBA00023180"/>
    </source>
</evidence>
<dbReference type="OMA" id="WATYSEP"/>
<evidence type="ECO:0000256" key="13">
    <source>
        <dbReference type="ARBA" id="ARBA00022821"/>
    </source>
</evidence>
<dbReference type="SUPFAM" id="SSF49899">
    <property type="entry name" value="Concanavalin A-like lectins/glucanases"/>
    <property type="match status" value="2"/>
</dbReference>
<dbReference type="AlphaFoldDB" id="A0A4Y7JT57"/>
<evidence type="ECO:0000259" key="24">
    <source>
        <dbReference type="PROSITE" id="PS50011"/>
    </source>
</evidence>
<evidence type="ECO:0000256" key="22">
    <source>
        <dbReference type="PROSITE-ProRule" id="PRU10141"/>
    </source>
</evidence>
<dbReference type="PROSITE" id="PS00107">
    <property type="entry name" value="PROTEIN_KINASE_ATP"/>
    <property type="match status" value="1"/>
</dbReference>
<feature type="domain" description="Protein kinase" evidence="24">
    <location>
        <begin position="361"/>
        <end position="636"/>
    </location>
</feature>
<keyword evidence="7" id="KW-0808">Transferase</keyword>
<evidence type="ECO:0000256" key="17">
    <source>
        <dbReference type="ARBA" id="ARBA00023170"/>
    </source>
</evidence>
<keyword evidence="11 22" id="KW-0547">Nucleotide-binding</keyword>
<dbReference type="PROSITE" id="PS50011">
    <property type="entry name" value="PROTEIN_KINASE_DOM"/>
    <property type="match status" value="1"/>
</dbReference>
<keyword evidence="15 23" id="KW-1133">Transmembrane helix</keyword>
<keyword evidence="10" id="KW-0430">Lectin</keyword>
<dbReference type="GO" id="GO:0004674">
    <property type="term" value="F:protein serine/threonine kinase activity"/>
    <property type="evidence" value="ECO:0007669"/>
    <property type="project" value="UniProtKB-KW"/>
</dbReference>
<dbReference type="EMBL" id="CM010720">
    <property type="protein sequence ID" value="RZC64283.1"/>
    <property type="molecule type" value="Genomic_DNA"/>
</dbReference>
<dbReference type="InterPro" id="IPR019825">
    <property type="entry name" value="Lectin_legB_Mn/Ca_BS"/>
</dbReference>
<dbReference type="InterPro" id="IPR011009">
    <property type="entry name" value="Kinase-like_dom_sf"/>
</dbReference>
<keyword evidence="12" id="KW-0418">Kinase</keyword>
<keyword evidence="16 23" id="KW-0472">Membrane</keyword>
<dbReference type="GO" id="GO:0002229">
    <property type="term" value="P:defense response to oomycetes"/>
    <property type="evidence" value="ECO:0007669"/>
    <property type="project" value="UniProtKB-ARBA"/>
</dbReference>
<feature type="non-terminal residue" evidence="25">
    <location>
        <position position="933"/>
    </location>
</feature>
<evidence type="ECO:0000256" key="3">
    <source>
        <dbReference type="ARBA" id="ARBA00010217"/>
    </source>
</evidence>
<dbReference type="InterPro" id="IPR008271">
    <property type="entry name" value="Ser/Thr_kinase_AS"/>
</dbReference>
<accession>A0A4Y7JT57</accession>
<evidence type="ECO:0000256" key="6">
    <source>
        <dbReference type="ARBA" id="ARBA00022527"/>
    </source>
</evidence>
<evidence type="ECO:0000256" key="23">
    <source>
        <dbReference type="SAM" id="Phobius"/>
    </source>
</evidence>
<dbReference type="PROSITE" id="PS00307">
    <property type="entry name" value="LECTIN_LEGUME_BETA"/>
    <property type="match status" value="2"/>
</dbReference>
<dbReference type="SMART" id="SM00220">
    <property type="entry name" value="S_TKc"/>
    <property type="match status" value="1"/>
</dbReference>
<keyword evidence="6" id="KW-0723">Serine/threonine-protein kinase</keyword>
<comment type="similarity">
    <text evidence="2">In the N-terminal section; belongs to the leguminous lectin family.</text>
</comment>
<reference evidence="25 26" key="1">
    <citation type="journal article" date="2018" name="Science">
        <title>The opium poppy genome and morphinan production.</title>
        <authorList>
            <person name="Guo L."/>
            <person name="Winzer T."/>
            <person name="Yang X."/>
            <person name="Li Y."/>
            <person name="Ning Z."/>
            <person name="He Z."/>
            <person name="Teodor R."/>
            <person name="Lu Y."/>
            <person name="Bowser T.A."/>
            <person name="Graham I.A."/>
            <person name="Ye K."/>
        </authorList>
    </citation>
    <scope>NUCLEOTIDE SEQUENCE [LARGE SCALE GENOMIC DNA]</scope>
    <source>
        <strain evidence="26">cv. HN1</strain>
        <tissue evidence="25">Leaves</tissue>
    </source>
</reference>
<dbReference type="Gene3D" id="1.10.510.10">
    <property type="entry name" value="Transferase(Phosphotransferase) domain 1"/>
    <property type="match status" value="1"/>
</dbReference>
<dbReference type="GO" id="GO:0005886">
    <property type="term" value="C:plasma membrane"/>
    <property type="evidence" value="ECO:0007669"/>
    <property type="project" value="UniProtKB-SubCell"/>
</dbReference>
<comment type="similarity">
    <text evidence="3">In the C-terminal section; belongs to the protein kinase superfamily. Ser/Thr protein kinase family.</text>
</comment>
<dbReference type="EC" id="2.7.11.1" evidence="4"/>
<keyword evidence="18" id="KW-0325">Glycoprotein</keyword>
<keyword evidence="26" id="KW-1185">Reference proteome</keyword>
<dbReference type="InterPro" id="IPR001220">
    <property type="entry name" value="Legume_lectin_dom"/>
</dbReference>
<gene>
    <name evidence="25" type="ORF">C5167_007974</name>
</gene>
<comment type="subunit">
    <text evidence="21">Interacts with ABCG40.</text>
</comment>
<dbReference type="InterPro" id="IPR013320">
    <property type="entry name" value="ConA-like_dom_sf"/>
</dbReference>
<evidence type="ECO:0000313" key="25">
    <source>
        <dbReference type="EMBL" id="RZC64283.1"/>
    </source>
</evidence>
<evidence type="ECO:0000256" key="4">
    <source>
        <dbReference type="ARBA" id="ARBA00012513"/>
    </source>
</evidence>
<dbReference type="InterPro" id="IPR050528">
    <property type="entry name" value="L-type_Lectin-RKs"/>
</dbReference>
<evidence type="ECO:0000256" key="8">
    <source>
        <dbReference type="ARBA" id="ARBA00022692"/>
    </source>
</evidence>
<evidence type="ECO:0000256" key="14">
    <source>
        <dbReference type="ARBA" id="ARBA00022840"/>
    </source>
</evidence>
<keyword evidence="17" id="KW-0675">Receptor</keyword>
<dbReference type="Gramene" id="RZC64283">
    <property type="protein sequence ID" value="RZC64283"/>
    <property type="gene ID" value="C5167_007974"/>
</dbReference>
<dbReference type="CDD" id="cd06899">
    <property type="entry name" value="lectin_legume_LecRK_Arcelin_ConA"/>
    <property type="match status" value="2"/>
</dbReference>
<comment type="subcellular location">
    <subcellularLocation>
        <location evidence="1">Cell membrane</location>
        <topology evidence="1">Single-pass type I membrane protein</topology>
    </subcellularLocation>
</comment>
<evidence type="ECO:0000256" key="11">
    <source>
        <dbReference type="ARBA" id="ARBA00022741"/>
    </source>
</evidence>
<keyword evidence="14 22" id="KW-0067">ATP-binding</keyword>
<dbReference type="GO" id="GO:0009626">
    <property type="term" value="P:plant-type hypersensitive response"/>
    <property type="evidence" value="ECO:0007669"/>
    <property type="project" value="UniProtKB-ARBA"/>
</dbReference>
<evidence type="ECO:0000256" key="15">
    <source>
        <dbReference type="ARBA" id="ARBA00022989"/>
    </source>
</evidence>
<evidence type="ECO:0000256" key="21">
    <source>
        <dbReference type="ARBA" id="ARBA00063357"/>
    </source>
</evidence>
<keyword evidence="5" id="KW-1003">Cell membrane</keyword>
<proteinExistence type="inferred from homology"/>
<evidence type="ECO:0000256" key="9">
    <source>
        <dbReference type="ARBA" id="ARBA00022729"/>
    </source>
</evidence>
<dbReference type="InterPro" id="IPR000719">
    <property type="entry name" value="Prot_kinase_dom"/>
</dbReference>
<evidence type="ECO:0000313" key="26">
    <source>
        <dbReference type="Proteomes" id="UP000316621"/>
    </source>
</evidence>
<dbReference type="Pfam" id="PF00139">
    <property type="entry name" value="Lectin_legB"/>
    <property type="match status" value="2"/>
</dbReference>
<dbReference type="GO" id="GO:0005524">
    <property type="term" value="F:ATP binding"/>
    <property type="evidence" value="ECO:0007669"/>
    <property type="project" value="UniProtKB-UniRule"/>
</dbReference>
<comment type="function">
    <text evidence="20">Promotes hydrogen peroxide H(2)O(2) production and cell death.</text>
</comment>
<dbReference type="FunFam" id="2.60.120.200:FF:000103">
    <property type="entry name" value="L-type lectin-domain containing receptor kinase IX.1"/>
    <property type="match status" value="2"/>
</dbReference>
<dbReference type="Gene3D" id="2.60.120.200">
    <property type="match status" value="2"/>
</dbReference>
<dbReference type="Pfam" id="PF00069">
    <property type="entry name" value="Pkinase"/>
    <property type="match status" value="1"/>
</dbReference>
<evidence type="ECO:0000256" key="12">
    <source>
        <dbReference type="ARBA" id="ARBA00022777"/>
    </source>
</evidence>
<organism evidence="25 26">
    <name type="scientific">Papaver somniferum</name>
    <name type="common">Opium poppy</name>
    <dbReference type="NCBI Taxonomy" id="3469"/>
    <lineage>
        <taxon>Eukaryota</taxon>
        <taxon>Viridiplantae</taxon>
        <taxon>Streptophyta</taxon>
        <taxon>Embryophyta</taxon>
        <taxon>Tracheophyta</taxon>
        <taxon>Spermatophyta</taxon>
        <taxon>Magnoliopsida</taxon>
        <taxon>Ranunculales</taxon>
        <taxon>Papaveraceae</taxon>
        <taxon>Papaveroideae</taxon>
        <taxon>Papaver</taxon>
    </lineage>
</organism>